<name>A0A0L0F157_9EUKA</name>
<feature type="region of interest" description="Disordered" evidence="1">
    <location>
        <begin position="1"/>
        <end position="40"/>
    </location>
</feature>
<dbReference type="EMBL" id="KQ251117">
    <property type="protein sequence ID" value="KNC70460.1"/>
    <property type="molecule type" value="Genomic_DNA"/>
</dbReference>
<proteinExistence type="predicted"/>
<accession>A0A0L0F157</accession>
<dbReference type="RefSeq" id="XP_014144362.1">
    <property type="nucleotide sequence ID" value="XM_014288887.1"/>
</dbReference>
<reference evidence="2 3" key="1">
    <citation type="submission" date="2011-02" db="EMBL/GenBank/DDBJ databases">
        <title>The Genome Sequence of Sphaeroforma arctica JP610.</title>
        <authorList>
            <consortium name="The Broad Institute Genome Sequencing Platform"/>
            <person name="Russ C."/>
            <person name="Cuomo C."/>
            <person name="Young S.K."/>
            <person name="Zeng Q."/>
            <person name="Gargeya S."/>
            <person name="Alvarado L."/>
            <person name="Berlin A."/>
            <person name="Chapman S.B."/>
            <person name="Chen Z."/>
            <person name="Freedman E."/>
            <person name="Gellesch M."/>
            <person name="Goldberg J."/>
            <person name="Griggs A."/>
            <person name="Gujja S."/>
            <person name="Heilman E."/>
            <person name="Heiman D."/>
            <person name="Howarth C."/>
            <person name="Mehta T."/>
            <person name="Neiman D."/>
            <person name="Pearson M."/>
            <person name="Roberts A."/>
            <person name="Saif S."/>
            <person name="Shea T."/>
            <person name="Shenoy N."/>
            <person name="Sisk P."/>
            <person name="Stolte C."/>
            <person name="Sykes S."/>
            <person name="White J."/>
            <person name="Yandava C."/>
            <person name="Burger G."/>
            <person name="Gray M.W."/>
            <person name="Holland P.W.H."/>
            <person name="King N."/>
            <person name="Lang F.B.F."/>
            <person name="Roger A.J."/>
            <person name="Ruiz-Trillo I."/>
            <person name="Haas B."/>
            <person name="Nusbaum C."/>
            <person name="Birren B."/>
        </authorList>
    </citation>
    <scope>NUCLEOTIDE SEQUENCE [LARGE SCALE GENOMIC DNA]</scope>
    <source>
        <strain evidence="2 3">JP610</strain>
    </source>
</reference>
<feature type="non-terminal residue" evidence="2">
    <location>
        <position position="1"/>
    </location>
</feature>
<evidence type="ECO:0000313" key="2">
    <source>
        <dbReference type="EMBL" id="KNC70460.1"/>
    </source>
</evidence>
<dbReference type="Proteomes" id="UP000054560">
    <property type="component" value="Unassembled WGS sequence"/>
</dbReference>
<protein>
    <submittedName>
        <fullName evidence="2">Uncharacterized protein</fullName>
    </submittedName>
</protein>
<evidence type="ECO:0000256" key="1">
    <source>
        <dbReference type="SAM" id="MobiDB-lite"/>
    </source>
</evidence>
<feature type="compositionally biased region" description="Polar residues" evidence="1">
    <location>
        <begin position="1"/>
        <end position="20"/>
    </location>
</feature>
<gene>
    <name evidence="2" type="ORF">SARC_17012</name>
</gene>
<organism evidence="2 3">
    <name type="scientific">Sphaeroforma arctica JP610</name>
    <dbReference type="NCBI Taxonomy" id="667725"/>
    <lineage>
        <taxon>Eukaryota</taxon>
        <taxon>Ichthyosporea</taxon>
        <taxon>Ichthyophonida</taxon>
        <taxon>Sphaeroforma</taxon>
    </lineage>
</organism>
<sequence length="53" mass="5904">TQSANGHSVSPQTGQRSSELQRLKRRVLKSGDSRASSAYFAKKNARQNTVYHI</sequence>
<evidence type="ECO:0000313" key="3">
    <source>
        <dbReference type="Proteomes" id="UP000054560"/>
    </source>
</evidence>
<keyword evidence="3" id="KW-1185">Reference proteome</keyword>
<dbReference type="AlphaFoldDB" id="A0A0L0F157"/>
<dbReference type="GeneID" id="25917516"/>